<dbReference type="GO" id="GO:0003887">
    <property type="term" value="F:DNA-directed DNA polymerase activity"/>
    <property type="evidence" value="ECO:0007669"/>
    <property type="project" value="InterPro"/>
</dbReference>
<dbReference type="InterPro" id="IPR036768">
    <property type="entry name" value="PolIII_chi_sf"/>
</dbReference>
<dbReference type="Pfam" id="PF04364">
    <property type="entry name" value="DNA_pol3_chi"/>
    <property type="match status" value="1"/>
</dbReference>
<dbReference type="PANTHER" id="PTHR38767:SF1">
    <property type="entry name" value="DNA POLYMERASE III SUBUNIT CHI"/>
    <property type="match status" value="1"/>
</dbReference>
<dbReference type="PANTHER" id="PTHR38767">
    <property type="entry name" value="DNA POLYMERASE III SUBUNIT CHI"/>
    <property type="match status" value="1"/>
</dbReference>
<reference evidence="1 2" key="1">
    <citation type="submission" date="2019-02" db="EMBL/GenBank/DDBJ databases">
        <title>Prokaryotic population dynamics and viral predation in marine succession experiment using metagenomics: the confinement effect.</title>
        <authorList>
            <person name="Haro-Moreno J.M."/>
            <person name="Rodriguez-Valera F."/>
            <person name="Lopez-Perez M."/>
        </authorList>
    </citation>
    <scope>NUCLEOTIDE SEQUENCE [LARGE SCALE GENOMIC DNA]</scope>
    <source>
        <strain evidence="1">MED-G157</strain>
    </source>
</reference>
<sequence length="143" mass="16902">MTRINFYQVGIEETVMGFACRLVNMIYKRGHRVHVYTGQEAVAGELDKLLWSWEDARFLPHEMYTKSGSARIKISAHVVPEDHHDVLVNLSEEIPNFFSQFERVAEIVPLDHESRERARENYRFYQDRGYQLEYHQIKGKQDG</sequence>
<proteinExistence type="predicted"/>
<comment type="caution">
    <text evidence="1">The sequence shown here is derived from an EMBL/GenBank/DDBJ whole genome shotgun (WGS) entry which is preliminary data.</text>
</comment>
<dbReference type="GO" id="GO:0003677">
    <property type="term" value="F:DNA binding"/>
    <property type="evidence" value="ECO:0007669"/>
    <property type="project" value="InterPro"/>
</dbReference>
<dbReference type="GO" id="GO:0006260">
    <property type="term" value="P:DNA replication"/>
    <property type="evidence" value="ECO:0007669"/>
    <property type="project" value="InterPro"/>
</dbReference>
<name>A0A520S1D9_9GAMM</name>
<accession>A0A520S1D9</accession>
<dbReference type="Proteomes" id="UP000316199">
    <property type="component" value="Unassembled WGS sequence"/>
</dbReference>
<gene>
    <name evidence="1" type="ORF">EVA68_04700</name>
</gene>
<dbReference type="Gene3D" id="3.40.50.10110">
    <property type="entry name" value="DNA polymerase III subunit chi"/>
    <property type="match status" value="1"/>
</dbReference>
<evidence type="ECO:0000313" key="2">
    <source>
        <dbReference type="Proteomes" id="UP000316199"/>
    </source>
</evidence>
<dbReference type="SUPFAM" id="SSF102400">
    <property type="entry name" value="DNA polymerase III chi subunit"/>
    <property type="match status" value="1"/>
</dbReference>
<protein>
    <submittedName>
        <fullName evidence="1">DNA polymerase III subunit chi</fullName>
    </submittedName>
</protein>
<organism evidence="1 2">
    <name type="scientific">OM182 bacterium</name>
    <dbReference type="NCBI Taxonomy" id="2510334"/>
    <lineage>
        <taxon>Bacteria</taxon>
        <taxon>Pseudomonadati</taxon>
        <taxon>Pseudomonadota</taxon>
        <taxon>Gammaproteobacteria</taxon>
        <taxon>OMG group</taxon>
        <taxon>OM182 clade</taxon>
    </lineage>
</organism>
<dbReference type="GO" id="GO:0032298">
    <property type="term" value="P:positive regulation of DNA-templated DNA replication initiation"/>
    <property type="evidence" value="ECO:0007669"/>
    <property type="project" value="TreeGrafter"/>
</dbReference>
<dbReference type="EMBL" id="SHAG01000014">
    <property type="protein sequence ID" value="RZO76280.1"/>
    <property type="molecule type" value="Genomic_DNA"/>
</dbReference>
<evidence type="ECO:0000313" key="1">
    <source>
        <dbReference type="EMBL" id="RZO76280.1"/>
    </source>
</evidence>
<dbReference type="InterPro" id="IPR007459">
    <property type="entry name" value="DNA_pol3_chi"/>
</dbReference>
<dbReference type="AlphaFoldDB" id="A0A520S1D9"/>